<proteinExistence type="predicted"/>
<dbReference type="InterPro" id="IPR001610">
    <property type="entry name" value="PAC"/>
</dbReference>
<evidence type="ECO:0000259" key="11">
    <source>
        <dbReference type="PROSITE" id="PS50112"/>
    </source>
</evidence>
<keyword evidence="6" id="KW-0418">Kinase</keyword>
<evidence type="ECO:0000256" key="8">
    <source>
        <dbReference type="ARBA" id="ARBA00023012"/>
    </source>
</evidence>
<keyword evidence="4" id="KW-0808">Transferase</keyword>
<comment type="caution">
    <text evidence="13">The sequence shown here is derived from an EMBL/GenBank/DDBJ whole genome shotgun (WGS) entry which is preliminary data.</text>
</comment>
<dbReference type="SMART" id="SM00387">
    <property type="entry name" value="HATPase_c"/>
    <property type="match status" value="1"/>
</dbReference>
<dbReference type="PROSITE" id="PS50112">
    <property type="entry name" value="PAS"/>
    <property type="match status" value="1"/>
</dbReference>
<dbReference type="InterPro" id="IPR035965">
    <property type="entry name" value="PAS-like_dom_sf"/>
</dbReference>
<dbReference type="EC" id="2.7.13.3" evidence="2"/>
<dbReference type="CDD" id="cd00082">
    <property type="entry name" value="HisKA"/>
    <property type="match status" value="1"/>
</dbReference>
<comment type="catalytic activity">
    <reaction evidence="1">
        <text>ATP + protein L-histidine = ADP + protein N-phospho-L-histidine.</text>
        <dbReference type="EC" id="2.7.13.3"/>
    </reaction>
</comment>
<feature type="domain" description="PAC" evidence="12">
    <location>
        <begin position="338"/>
        <end position="390"/>
    </location>
</feature>
<dbReference type="InterPro" id="IPR013767">
    <property type="entry name" value="PAS_fold"/>
</dbReference>
<dbReference type="InterPro" id="IPR000700">
    <property type="entry name" value="PAS-assoc_C"/>
</dbReference>
<dbReference type="InterPro" id="IPR005467">
    <property type="entry name" value="His_kinase_dom"/>
</dbReference>
<dbReference type="CDD" id="cd18773">
    <property type="entry name" value="PDC1_HK_sensor"/>
    <property type="match status" value="1"/>
</dbReference>
<dbReference type="SMART" id="SM00388">
    <property type="entry name" value="HisKA"/>
    <property type="match status" value="1"/>
</dbReference>
<dbReference type="Pfam" id="PF00512">
    <property type="entry name" value="HisKA"/>
    <property type="match status" value="1"/>
</dbReference>
<accession>A0ABW2J3E0</accession>
<dbReference type="Gene3D" id="3.30.450.20">
    <property type="entry name" value="PAS domain"/>
    <property type="match status" value="1"/>
</dbReference>
<dbReference type="PANTHER" id="PTHR43065">
    <property type="entry name" value="SENSOR HISTIDINE KINASE"/>
    <property type="match status" value="1"/>
</dbReference>
<sequence length="644" mass="71119">MTTLIWLPLHEKQQEASERQEQLIADSLWVEQTIRFQLQRNEESLNLMASEIIAGYLTGPRLQERMTNLIRNNHEIHRIIELDANGRLITSTDETLITKNELSAPSKRADERARATRTPMYSQPSADISGPVMFDYHVPLYIGDKYTGSVVASYLASSILDDMVPWWFAQDNEIALTDINDVIIHKRASGGAGRGVYTHRRALNLAGVSLKLSTNSTKSAPKLLPSLLVDTVILLALGLAWSLTALWRDINRRLAAEMALREQIAFRTAMENSLITGLRARDLDGRVTYVNPAFSQMVGIAAEDIVGHLPPMPYWAPEAMGEYQRRFSQVVAGTVTPQGFETVFQHANGERIPVLIFESPLVDDTGKQTGWMGSILDISDRKRVEDLNRQQQEKLQASARLATMGEIASTLAHELNQPLAAISSYTAGALNILAREQPRVAEINIDMLTHALEKANAQAQRAGQIIRSVHTFVKKREPMRTAITLSELIESVAPLVELQAQKYFVAIKVDIPPTLPTILADQVLLEQVLLNLTRNAIESMQGVAPEKRVLLIAASVDPATPRNVVVAISDQGHGIPPEVAERLYSPFFSTKADGMGMGLSICRTAIEFHGGTLTHVDNPGGGTIFRFSLPALQNKLINTTMPAD</sequence>
<feature type="region of interest" description="Disordered" evidence="9">
    <location>
        <begin position="103"/>
        <end position="123"/>
    </location>
</feature>
<dbReference type="RefSeq" id="WP_382232804.1">
    <property type="nucleotide sequence ID" value="NZ_JBHTCC010000001.1"/>
</dbReference>
<keyword evidence="5" id="KW-0547">Nucleotide-binding</keyword>
<evidence type="ECO:0000259" key="10">
    <source>
        <dbReference type="PROSITE" id="PS50109"/>
    </source>
</evidence>
<dbReference type="PROSITE" id="PS50113">
    <property type="entry name" value="PAC"/>
    <property type="match status" value="1"/>
</dbReference>
<dbReference type="CDD" id="cd00130">
    <property type="entry name" value="PAS"/>
    <property type="match status" value="1"/>
</dbReference>
<dbReference type="InterPro" id="IPR036890">
    <property type="entry name" value="HATPase_C_sf"/>
</dbReference>
<dbReference type="Proteomes" id="UP001596379">
    <property type="component" value="Unassembled WGS sequence"/>
</dbReference>
<dbReference type="EMBL" id="JBHTCC010000001">
    <property type="protein sequence ID" value="MFC7297663.1"/>
    <property type="molecule type" value="Genomic_DNA"/>
</dbReference>
<dbReference type="Pfam" id="PF02518">
    <property type="entry name" value="HATPase_c"/>
    <property type="match status" value="1"/>
</dbReference>
<dbReference type="GO" id="GO:0005524">
    <property type="term" value="F:ATP binding"/>
    <property type="evidence" value="ECO:0007669"/>
    <property type="project" value="UniProtKB-KW"/>
</dbReference>
<dbReference type="SMART" id="SM00086">
    <property type="entry name" value="PAC"/>
    <property type="match status" value="1"/>
</dbReference>
<keyword evidence="14" id="KW-1185">Reference proteome</keyword>
<evidence type="ECO:0000256" key="4">
    <source>
        <dbReference type="ARBA" id="ARBA00022679"/>
    </source>
</evidence>
<protein>
    <recommendedName>
        <fullName evidence="2">histidine kinase</fullName>
        <ecNumber evidence="2">2.7.13.3</ecNumber>
    </recommendedName>
</protein>
<dbReference type="InterPro" id="IPR003594">
    <property type="entry name" value="HATPase_dom"/>
</dbReference>
<dbReference type="InterPro" id="IPR004358">
    <property type="entry name" value="Sig_transdc_His_kin-like_C"/>
</dbReference>
<evidence type="ECO:0000256" key="6">
    <source>
        <dbReference type="ARBA" id="ARBA00022777"/>
    </source>
</evidence>
<dbReference type="Gene3D" id="1.10.287.130">
    <property type="match status" value="1"/>
</dbReference>
<dbReference type="SUPFAM" id="SSF55785">
    <property type="entry name" value="PYP-like sensor domain (PAS domain)"/>
    <property type="match status" value="1"/>
</dbReference>
<gene>
    <name evidence="13" type="ORF">ACFQO0_04355</name>
</gene>
<name>A0ABW2J3E0_9BURK</name>
<keyword evidence="8" id="KW-0902">Two-component regulatory system</keyword>
<dbReference type="Pfam" id="PF00989">
    <property type="entry name" value="PAS"/>
    <property type="match status" value="1"/>
</dbReference>
<evidence type="ECO:0000256" key="7">
    <source>
        <dbReference type="ARBA" id="ARBA00022840"/>
    </source>
</evidence>
<feature type="domain" description="Histidine kinase" evidence="10">
    <location>
        <begin position="410"/>
        <end position="633"/>
    </location>
</feature>
<dbReference type="SUPFAM" id="SSF47384">
    <property type="entry name" value="Homodimeric domain of signal transducing histidine kinase"/>
    <property type="match status" value="1"/>
</dbReference>
<evidence type="ECO:0000256" key="5">
    <source>
        <dbReference type="ARBA" id="ARBA00022741"/>
    </source>
</evidence>
<keyword evidence="3" id="KW-0597">Phosphoprotein</keyword>
<dbReference type="PRINTS" id="PR00344">
    <property type="entry name" value="BCTRLSENSOR"/>
</dbReference>
<dbReference type="PROSITE" id="PS50109">
    <property type="entry name" value="HIS_KIN"/>
    <property type="match status" value="1"/>
</dbReference>
<dbReference type="SMART" id="SM00091">
    <property type="entry name" value="PAS"/>
    <property type="match status" value="1"/>
</dbReference>
<evidence type="ECO:0000256" key="2">
    <source>
        <dbReference type="ARBA" id="ARBA00012438"/>
    </source>
</evidence>
<dbReference type="Gene3D" id="3.30.565.10">
    <property type="entry name" value="Histidine kinase-like ATPase, C-terminal domain"/>
    <property type="match status" value="1"/>
</dbReference>
<dbReference type="NCBIfam" id="TIGR00229">
    <property type="entry name" value="sensory_box"/>
    <property type="match status" value="1"/>
</dbReference>
<evidence type="ECO:0000256" key="1">
    <source>
        <dbReference type="ARBA" id="ARBA00000085"/>
    </source>
</evidence>
<dbReference type="InterPro" id="IPR000014">
    <property type="entry name" value="PAS"/>
</dbReference>
<evidence type="ECO:0000313" key="13">
    <source>
        <dbReference type="EMBL" id="MFC7297663.1"/>
    </source>
</evidence>
<keyword evidence="7 13" id="KW-0067">ATP-binding</keyword>
<evidence type="ECO:0000256" key="9">
    <source>
        <dbReference type="SAM" id="MobiDB-lite"/>
    </source>
</evidence>
<reference evidence="14" key="1">
    <citation type="journal article" date="2019" name="Int. J. Syst. Evol. Microbiol.">
        <title>The Global Catalogue of Microorganisms (GCM) 10K type strain sequencing project: providing services to taxonomists for standard genome sequencing and annotation.</title>
        <authorList>
            <consortium name="The Broad Institute Genomics Platform"/>
            <consortium name="The Broad Institute Genome Sequencing Center for Infectious Disease"/>
            <person name="Wu L."/>
            <person name="Ma J."/>
        </authorList>
    </citation>
    <scope>NUCLEOTIDE SEQUENCE [LARGE SCALE GENOMIC DNA]</scope>
    <source>
        <strain evidence="14">CCUG 36956</strain>
    </source>
</reference>
<organism evidence="13 14">
    <name type="scientific">Herminiimonas aquatilis</name>
    <dbReference type="NCBI Taxonomy" id="345342"/>
    <lineage>
        <taxon>Bacteria</taxon>
        <taxon>Pseudomonadati</taxon>
        <taxon>Pseudomonadota</taxon>
        <taxon>Betaproteobacteria</taxon>
        <taxon>Burkholderiales</taxon>
        <taxon>Oxalobacteraceae</taxon>
        <taxon>Herminiimonas</taxon>
    </lineage>
</organism>
<dbReference type="SUPFAM" id="SSF55874">
    <property type="entry name" value="ATPase domain of HSP90 chaperone/DNA topoisomerase II/histidine kinase"/>
    <property type="match status" value="1"/>
</dbReference>
<evidence type="ECO:0000256" key="3">
    <source>
        <dbReference type="ARBA" id="ARBA00022553"/>
    </source>
</evidence>
<feature type="domain" description="PAS" evidence="11">
    <location>
        <begin position="262"/>
        <end position="334"/>
    </location>
</feature>
<evidence type="ECO:0000259" key="12">
    <source>
        <dbReference type="PROSITE" id="PS50113"/>
    </source>
</evidence>
<dbReference type="InterPro" id="IPR003661">
    <property type="entry name" value="HisK_dim/P_dom"/>
</dbReference>
<evidence type="ECO:0000313" key="14">
    <source>
        <dbReference type="Proteomes" id="UP001596379"/>
    </source>
</evidence>
<dbReference type="PANTHER" id="PTHR43065:SF10">
    <property type="entry name" value="PEROXIDE STRESS-ACTIVATED HISTIDINE KINASE MAK3"/>
    <property type="match status" value="1"/>
</dbReference>
<dbReference type="InterPro" id="IPR036097">
    <property type="entry name" value="HisK_dim/P_sf"/>
</dbReference>